<reference evidence="1 2" key="1">
    <citation type="journal article" date="2019" name="PLoS Negl. Trop. Dis.">
        <title>Whole genome sequencing of Entamoeba nuttalli reveals mammalian host-related molecular signatures and a novel octapeptide-repeat surface protein.</title>
        <authorList>
            <person name="Tanaka M."/>
            <person name="Makiuchi T."/>
            <person name="Komiyama T."/>
            <person name="Shiina T."/>
            <person name="Osaki K."/>
            <person name="Tachibana H."/>
        </authorList>
    </citation>
    <scope>NUCLEOTIDE SEQUENCE [LARGE SCALE GENOMIC DNA]</scope>
    <source>
        <strain evidence="1 2">P19-061405</strain>
    </source>
</reference>
<dbReference type="InterPro" id="IPR036249">
    <property type="entry name" value="Thioredoxin-like_sf"/>
</dbReference>
<sequence>MLFLLFITLCFGQHVANIAPADVENFINEQKFTFLCFTDPKDSKMLTKKMEKMSSSFEEVTFGIYNASLDGEVETKYSISSLPSFILQRPGYQKRFYYDSWSSDTIFEFLKEGTSPVAEHISFEKGQELLKEETAKEEKGKKKGKKIHPFFLLVAKSETDKEIINKYIATADELKLSVEDHFYITEGDLALYHRNKDGVMTWDKKFELDWWMNVVIFPVFSKLNDAMTDMLDFNHQLPIFWYFSAKHNQTEHDTIKRLAEEYRLKMLFIQVDGKDIELGLYGQTSAPSATILHANGRTMYPLKSLDNISEDITNYFNNKLNPLIRSSKDKTVIPEVQAEQLLRSEFDDVVKNTKDLVIFVIDSSPFTLSVLKRDIAAFLNRTHEVTAFKPYWMNSDTDDVPVEIQFTNVPAVLVHTNGAWNTMDTYPSQKGIMDFMSQFFKFEALPEIPESQLPPLEEEDEDDEDIEDDIDEELEEEDERKPKIELTVEQVKELLKDKFVLSTLEEINWKKLFKVGKGFSVDDDKSIKKLMGDDTFMSLITPFYQELHPVKRSVKPKHQRDEL</sequence>
<organism evidence="1 2">
    <name type="scientific">Entamoeba nuttalli</name>
    <dbReference type="NCBI Taxonomy" id="412467"/>
    <lineage>
        <taxon>Eukaryota</taxon>
        <taxon>Amoebozoa</taxon>
        <taxon>Evosea</taxon>
        <taxon>Archamoebae</taxon>
        <taxon>Mastigamoebida</taxon>
        <taxon>Entamoebidae</taxon>
        <taxon>Entamoeba</taxon>
    </lineage>
</organism>
<keyword evidence="2" id="KW-1185">Reference proteome</keyword>
<evidence type="ECO:0000313" key="2">
    <source>
        <dbReference type="Proteomes" id="UP001628156"/>
    </source>
</evidence>
<protein>
    <recommendedName>
        <fullName evidence="3">Thioredoxin</fullName>
    </recommendedName>
</protein>
<gene>
    <name evidence="1" type="ORF">ENUP19_0211G0008</name>
</gene>
<dbReference type="Proteomes" id="UP001628156">
    <property type="component" value="Unassembled WGS sequence"/>
</dbReference>
<name>A0ABQ0DP30_9EUKA</name>
<comment type="caution">
    <text evidence="1">The sequence shown here is derived from an EMBL/GenBank/DDBJ whole genome shotgun (WGS) entry which is preliminary data.</text>
</comment>
<dbReference type="SUPFAM" id="SSF52833">
    <property type="entry name" value="Thioredoxin-like"/>
    <property type="match status" value="2"/>
</dbReference>
<dbReference type="Gene3D" id="3.40.30.10">
    <property type="entry name" value="Glutaredoxin"/>
    <property type="match status" value="2"/>
</dbReference>
<evidence type="ECO:0008006" key="3">
    <source>
        <dbReference type="Google" id="ProtNLM"/>
    </source>
</evidence>
<evidence type="ECO:0000313" key="1">
    <source>
        <dbReference type="EMBL" id="GAB1224609.1"/>
    </source>
</evidence>
<accession>A0ABQ0DP30</accession>
<proteinExistence type="predicted"/>
<dbReference type="EMBL" id="BAAFRS010000211">
    <property type="protein sequence ID" value="GAB1224609.1"/>
    <property type="molecule type" value="Genomic_DNA"/>
</dbReference>